<dbReference type="RefSeq" id="WP_117142024.1">
    <property type="nucleotide sequence ID" value="NZ_CAKXKJ010000006.1"/>
</dbReference>
<dbReference type="Proteomes" id="UP000260649">
    <property type="component" value="Unassembled WGS sequence"/>
</dbReference>
<protein>
    <submittedName>
        <fullName evidence="1">Uncharacterized protein</fullName>
    </submittedName>
</protein>
<keyword evidence="2" id="KW-1185">Reference proteome</keyword>
<dbReference type="OrthoDB" id="2086608at2"/>
<dbReference type="AlphaFoldDB" id="A0A3E2B4C2"/>
<dbReference type="GeneID" id="97995142"/>
<accession>A0A3E2B4C2</accession>
<proteinExistence type="predicted"/>
<evidence type="ECO:0000313" key="2">
    <source>
        <dbReference type="Proteomes" id="UP000260649"/>
    </source>
</evidence>
<organism evidence="1 2">
    <name type="scientific">Evtepia gabavorous</name>
    <dbReference type="NCBI Taxonomy" id="2211183"/>
    <lineage>
        <taxon>Bacteria</taxon>
        <taxon>Bacillati</taxon>
        <taxon>Bacillota</taxon>
        <taxon>Clostridia</taxon>
        <taxon>Eubacteriales</taxon>
        <taxon>Evtepia</taxon>
    </lineage>
</organism>
<sequence length="77" mass="9461">MTLREMSVEYRAQAQALRGRMQELEKAWKQTKDPAERANLEGRIWTLEVLWRETRDQAVLLERYYERGYHRNEKYTL</sequence>
<comment type="caution">
    <text evidence="1">The sequence shown here is derived from an EMBL/GenBank/DDBJ whole genome shotgun (WGS) entry which is preliminary data.</text>
</comment>
<dbReference type="EMBL" id="QQRQ01000006">
    <property type="protein sequence ID" value="RFT06859.1"/>
    <property type="molecule type" value="Genomic_DNA"/>
</dbReference>
<evidence type="ECO:0000313" key="1">
    <source>
        <dbReference type="EMBL" id="RFT06859.1"/>
    </source>
</evidence>
<name>A0A3E2B4C2_9FIRM</name>
<reference evidence="1 2" key="1">
    <citation type="submission" date="2018-07" db="EMBL/GenBank/DDBJ databases">
        <title>GABA Modulating Bacteria of the Human Gut Microbiota.</title>
        <authorList>
            <person name="Strandwitz P."/>
            <person name="Kim K.H."/>
            <person name="Terekhova D."/>
            <person name="Liu J.K."/>
            <person name="Sharma A."/>
            <person name="Levering J."/>
            <person name="Mcdonald D."/>
            <person name="Dietrich D."/>
            <person name="Ramadhar T.R."/>
            <person name="Lekbua A."/>
            <person name="Mroue N."/>
            <person name="Liston C."/>
            <person name="Stewart E.J."/>
            <person name="Dubin M.J."/>
            <person name="Zengler K."/>
            <person name="Knight R."/>
            <person name="Gilbert J.A."/>
            <person name="Clardy J."/>
            <person name="Lewis K."/>
        </authorList>
    </citation>
    <scope>NUCLEOTIDE SEQUENCE [LARGE SCALE GENOMIC DNA]</scope>
    <source>
        <strain evidence="1 2">KLE1738</strain>
    </source>
</reference>
<gene>
    <name evidence="1" type="ORF">DV520_05255</name>
</gene>